<dbReference type="PANTHER" id="PTHR42055:SF1">
    <property type="entry name" value="YALI0E03476P"/>
    <property type="match status" value="1"/>
</dbReference>
<gene>
    <name evidence="3" type="ORF">CC84DRAFT_1163301</name>
</gene>
<evidence type="ECO:0000313" key="3">
    <source>
        <dbReference type="EMBL" id="OAG07050.1"/>
    </source>
</evidence>
<dbReference type="RefSeq" id="XP_018037415.1">
    <property type="nucleotide sequence ID" value="XM_018178227.1"/>
</dbReference>
<dbReference type="InParanoid" id="A0A177CJP5"/>
<feature type="region of interest" description="Disordered" evidence="1">
    <location>
        <begin position="635"/>
        <end position="670"/>
    </location>
</feature>
<keyword evidence="2" id="KW-0812">Transmembrane</keyword>
<feature type="compositionally biased region" description="Basic and acidic residues" evidence="1">
    <location>
        <begin position="638"/>
        <end position="656"/>
    </location>
</feature>
<protein>
    <submittedName>
        <fullName evidence="3">Uncharacterized protein</fullName>
    </submittedName>
</protein>
<accession>A0A177CJP5</accession>
<dbReference type="GeneID" id="28761713"/>
<dbReference type="EMBL" id="KV441551">
    <property type="protein sequence ID" value="OAG07050.1"/>
    <property type="molecule type" value="Genomic_DNA"/>
</dbReference>
<dbReference type="OrthoDB" id="5312133at2759"/>
<evidence type="ECO:0000256" key="1">
    <source>
        <dbReference type="SAM" id="MobiDB-lite"/>
    </source>
</evidence>
<organism evidence="3 4">
    <name type="scientific">Paraphaeosphaeria sporulosa</name>
    <dbReference type="NCBI Taxonomy" id="1460663"/>
    <lineage>
        <taxon>Eukaryota</taxon>
        <taxon>Fungi</taxon>
        <taxon>Dikarya</taxon>
        <taxon>Ascomycota</taxon>
        <taxon>Pezizomycotina</taxon>
        <taxon>Dothideomycetes</taxon>
        <taxon>Pleosporomycetidae</taxon>
        <taxon>Pleosporales</taxon>
        <taxon>Massarineae</taxon>
        <taxon>Didymosphaeriaceae</taxon>
        <taxon>Paraphaeosphaeria</taxon>
    </lineage>
</organism>
<feature type="transmembrane region" description="Helical" evidence="2">
    <location>
        <begin position="21"/>
        <end position="39"/>
    </location>
</feature>
<proteinExistence type="predicted"/>
<reference evidence="3 4" key="1">
    <citation type="submission" date="2016-05" db="EMBL/GenBank/DDBJ databases">
        <title>Comparative analysis of secretome profiles of manganese(II)-oxidizing ascomycete fungi.</title>
        <authorList>
            <consortium name="DOE Joint Genome Institute"/>
            <person name="Zeiner C.A."/>
            <person name="Purvine S.O."/>
            <person name="Zink E.M."/>
            <person name="Wu S."/>
            <person name="Pasa-Tolic L."/>
            <person name="Chaput D.L."/>
            <person name="Haridas S."/>
            <person name="Grigoriev I.V."/>
            <person name="Santelli C.M."/>
            <person name="Hansel C.M."/>
        </authorList>
    </citation>
    <scope>NUCLEOTIDE SEQUENCE [LARGE SCALE GENOMIC DNA]</scope>
    <source>
        <strain evidence="3 4">AP3s5-JAC2a</strain>
    </source>
</reference>
<dbReference type="PANTHER" id="PTHR42055">
    <property type="entry name" value="YALI0E03476P"/>
    <property type="match status" value="1"/>
</dbReference>
<keyword evidence="2" id="KW-0472">Membrane</keyword>
<dbReference type="Proteomes" id="UP000077069">
    <property type="component" value="Unassembled WGS sequence"/>
</dbReference>
<dbReference type="AlphaFoldDB" id="A0A177CJP5"/>
<evidence type="ECO:0000256" key="2">
    <source>
        <dbReference type="SAM" id="Phobius"/>
    </source>
</evidence>
<keyword evidence="2" id="KW-1133">Transmembrane helix</keyword>
<sequence>MPVQRTLFGQPLALRLPPRRFQLLVVFVILFIATIYAFGAPSADRIPTYEQVKDAVKDPHLPDLPDLSDIKDHIPKLPTELPQLPKLPNIGDLPVPDIFSPPAHKPPEQANSTASSSYGAIKWLTDFKWHTFFSKEVALDESRVVLPPLANRPPIYTYYEPKSKQDKKVTEAENRLILAWRRAWWAQGFKPIVLNHKDAMGPQYEMVQRMKLEPSMELELFRWLAWAKQGGGILANWLTLPMAQFDNPMISFLRRNEFPKLSRVESLQNGIFFGDSAAVDEAIQQAINNKLLQDVPANKDKIAKLAVQDGGMVVNLLSADVAVDKKANGLAYYNQDVVNNKYKTVRDKLSNTTQVEGLELLADLINSHLHLTFQETHPDGIAIVKPLPEHTTALTYTAIEIGRNLTQCPSSPMPQSCPPNRQKCKPCDPNKPFPFKLVPGFKNATKQYSIGSVPHPYTLASLHYTREDIDAKFLTDEAERDLWLTALTKELLGPGHSALYRVLFFKEEVASLRKASHSLWLTAERTTQADLEWIFGFNLPQSASPNKEPSSPSKDSELIIFPRPAEPKAIEGVGEQEERWIRKEEERLKKAREVLSQSHKAKKDDPVRGKVKEVEDWSLADTEAWRFARAFSARRRNERKDWEDQEEKFSGSERKAGVKAGGGRWSDRFR</sequence>
<keyword evidence="4" id="KW-1185">Reference proteome</keyword>
<evidence type="ECO:0000313" key="4">
    <source>
        <dbReference type="Proteomes" id="UP000077069"/>
    </source>
</evidence>
<name>A0A177CJP5_9PLEO</name>